<dbReference type="Proteomes" id="UP001227126">
    <property type="component" value="Unassembled WGS sequence"/>
</dbReference>
<dbReference type="InterPro" id="IPR013563">
    <property type="entry name" value="Oligopep_ABC_C"/>
</dbReference>
<feature type="domain" description="ABC transporter" evidence="8">
    <location>
        <begin position="25"/>
        <end position="274"/>
    </location>
</feature>
<dbReference type="GO" id="GO:0005524">
    <property type="term" value="F:ATP binding"/>
    <property type="evidence" value="ECO:0007669"/>
    <property type="project" value="UniProtKB-KW"/>
</dbReference>
<accession>A0ABT7FEF9</accession>
<gene>
    <name evidence="9" type="ORF">QO034_10330</name>
</gene>
<evidence type="ECO:0000256" key="2">
    <source>
        <dbReference type="ARBA" id="ARBA00005417"/>
    </source>
</evidence>
<dbReference type="InterPro" id="IPR050388">
    <property type="entry name" value="ABC_Ni/Peptide_Import"/>
</dbReference>
<evidence type="ECO:0000259" key="8">
    <source>
        <dbReference type="PROSITE" id="PS50893"/>
    </source>
</evidence>
<evidence type="ECO:0000256" key="1">
    <source>
        <dbReference type="ARBA" id="ARBA00004417"/>
    </source>
</evidence>
<keyword evidence="10" id="KW-1185">Reference proteome</keyword>
<keyword evidence="3" id="KW-0813">Transport</keyword>
<dbReference type="Pfam" id="PF08352">
    <property type="entry name" value="oligo_HPY"/>
    <property type="match status" value="1"/>
</dbReference>
<dbReference type="EMBL" id="JASNJE010000010">
    <property type="protein sequence ID" value="MDK3073508.1"/>
    <property type="molecule type" value="Genomic_DNA"/>
</dbReference>
<keyword evidence="4" id="KW-1003">Cell membrane</keyword>
<evidence type="ECO:0000256" key="4">
    <source>
        <dbReference type="ARBA" id="ARBA00022475"/>
    </source>
</evidence>
<dbReference type="Pfam" id="PF00005">
    <property type="entry name" value="ABC_tran"/>
    <property type="match status" value="1"/>
</dbReference>
<evidence type="ECO:0000313" key="10">
    <source>
        <dbReference type="Proteomes" id="UP001227126"/>
    </source>
</evidence>
<sequence>MTRSELQAEAAASGVPGSGQAAEILRLDRLSLRFRGQRADVVSDVSLRVSAGEILCIVGESGCGKSVTAMAVMGLLPENATQISSGTLHFDGETVDLRRARLPAHLRGNRIAMIFQEPMTSLNPAFTIGDQIAETVLRHRGGSRAEALDRACEMLEKVGIPSPRQRLREYPHQLSGGMRQRVMIAMALANDPQILIADEPTTALDVTIQAQILDLIRGLRRETGMGTIMITHDLGVVGEIADSVAVMYGGQVVEQGPVADVFDNPQHPYTIGLMSAVPRLDSPGGRLAIVPGTVPTIDAMPEGCRFRTRCAFATPGCARRPALADLGGGHLVACHHAPLETNVSVRA</sequence>
<evidence type="ECO:0000256" key="6">
    <source>
        <dbReference type="ARBA" id="ARBA00022840"/>
    </source>
</evidence>
<comment type="subcellular location">
    <subcellularLocation>
        <location evidence="1">Cell inner membrane</location>
        <topology evidence="1">Peripheral membrane protein</topology>
    </subcellularLocation>
</comment>
<dbReference type="PROSITE" id="PS00211">
    <property type="entry name" value="ABC_TRANSPORTER_1"/>
    <property type="match status" value="1"/>
</dbReference>
<dbReference type="Gene3D" id="3.40.50.300">
    <property type="entry name" value="P-loop containing nucleotide triphosphate hydrolases"/>
    <property type="match status" value="1"/>
</dbReference>
<dbReference type="RefSeq" id="WP_284485450.1">
    <property type="nucleotide sequence ID" value="NZ_JASNJE010000010.1"/>
</dbReference>
<dbReference type="SUPFAM" id="SSF52540">
    <property type="entry name" value="P-loop containing nucleoside triphosphate hydrolases"/>
    <property type="match status" value="1"/>
</dbReference>
<dbReference type="PANTHER" id="PTHR43297">
    <property type="entry name" value="OLIGOPEPTIDE TRANSPORT ATP-BINDING PROTEIN APPD"/>
    <property type="match status" value="1"/>
</dbReference>
<comment type="caution">
    <text evidence="9">The sequence shown here is derived from an EMBL/GenBank/DDBJ whole genome shotgun (WGS) entry which is preliminary data.</text>
</comment>
<keyword evidence="7" id="KW-0472">Membrane</keyword>
<dbReference type="PANTHER" id="PTHR43297:SF2">
    <property type="entry name" value="DIPEPTIDE TRANSPORT ATP-BINDING PROTEIN DPPD"/>
    <property type="match status" value="1"/>
</dbReference>
<evidence type="ECO:0000256" key="7">
    <source>
        <dbReference type="ARBA" id="ARBA00023136"/>
    </source>
</evidence>
<dbReference type="PROSITE" id="PS50893">
    <property type="entry name" value="ABC_TRANSPORTER_2"/>
    <property type="match status" value="1"/>
</dbReference>
<dbReference type="SMART" id="SM00382">
    <property type="entry name" value="AAA"/>
    <property type="match status" value="1"/>
</dbReference>
<keyword evidence="6 9" id="KW-0067">ATP-binding</keyword>
<comment type="similarity">
    <text evidence="2">Belongs to the ABC transporter superfamily.</text>
</comment>
<keyword evidence="5" id="KW-0547">Nucleotide-binding</keyword>
<evidence type="ECO:0000256" key="3">
    <source>
        <dbReference type="ARBA" id="ARBA00022448"/>
    </source>
</evidence>
<organism evidence="9 10">
    <name type="scientific">Sedimentitalea xiamensis</name>
    <dbReference type="NCBI Taxonomy" id="3050037"/>
    <lineage>
        <taxon>Bacteria</taxon>
        <taxon>Pseudomonadati</taxon>
        <taxon>Pseudomonadota</taxon>
        <taxon>Alphaproteobacteria</taxon>
        <taxon>Rhodobacterales</taxon>
        <taxon>Paracoccaceae</taxon>
        <taxon>Sedimentitalea</taxon>
    </lineage>
</organism>
<dbReference type="InterPro" id="IPR017871">
    <property type="entry name" value="ABC_transporter-like_CS"/>
</dbReference>
<evidence type="ECO:0000313" key="9">
    <source>
        <dbReference type="EMBL" id="MDK3073508.1"/>
    </source>
</evidence>
<proteinExistence type="inferred from homology"/>
<dbReference type="InterPro" id="IPR003593">
    <property type="entry name" value="AAA+_ATPase"/>
</dbReference>
<dbReference type="NCBIfam" id="TIGR01727">
    <property type="entry name" value="oligo_HPY"/>
    <property type="match status" value="1"/>
</dbReference>
<dbReference type="InterPro" id="IPR027417">
    <property type="entry name" value="P-loop_NTPase"/>
</dbReference>
<dbReference type="InterPro" id="IPR003439">
    <property type="entry name" value="ABC_transporter-like_ATP-bd"/>
</dbReference>
<reference evidence="9 10" key="1">
    <citation type="submission" date="2023-05" db="EMBL/GenBank/DDBJ databases">
        <title>Sedimentitalea sp. nov. JM2-8.</title>
        <authorList>
            <person name="Huang J."/>
        </authorList>
    </citation>
    <scope>NUCLEOTIDE SEQUENCE [LARGE SCALE GENOMIC DNA]</scope>
    <source>
        <strain evidence="9 10">JM2-8</strain>
    </source>
</reference>
<name>A0ABT7FEF9_9RHOB</name>
<dbReference type="CDD" id="cd03257">
    <property type="entry name" value="ABC_NikE_OppD_transporters"/>
    <property type="match status" value="1"/>
</dbReference>
<protein>
    <submittedName>
        <fullName evidence="9">ABC transporter ATP-binding protein</fullName>
    </submittedName>
</protein>
<evidence type="ECO:0000256" key="5">
    <source>
        <dbReference type="ARBA" id="ARBA00022741"/>
    </source>
</evidence>